<dbReference type="RefSeq" id="WP_377981830.1">
    <property type="nucleotide sequence ID" value="NZ_JBBKXZ010000001.1"/>
</dbReference>
<organism evidence="2 3">
    <name type="scientific">Aquirufa avitistagni</name>
    <dbReference type="NCBI Taxonomy" id="3104728"/>
    <lineage>
        <taxon>Bacteria</taxon>
        <taxon>Pseudomonadati</taxon>
        <taxon>Bacteroidota</taxon>
        <taxon>Cytophagia</taxon>
        <taxon>Cytophagales</taxon>
        <taxon>Flectobacillaceae</taxon>
        <taxon>Aquirufa</taxon>
    </lineage>
</organism>
<evidence type="ECO:0000313" key="2">
    <source>
        <dbReference type="EMBL" id="MFD3393202.1"/>
    </source>
</evidence>
<accession>A0ABW6D8F0</accession>
<proteinExistence type="predicted"/>
<dbReference type="InterPro" id="IPR001387">
    <property type="entry name" value="Cro/C1-type_HTH"/>
</dbReference>
<dbReference type="Proteomes" id="UP001598138">
    <property type="component" value="Unassembled WGS sequence"/>
</dbReference>
<reference evidence="2 3" key="1">
    <citation type="submission" date="2024-03" db="EMBL/GenBank/DDBJ databases">
        <title>Aquirufa genome sequencing.</title>
        <authorList>
            <person name="Pitt A."/>
            <person name="Hahn M.W."/>
        </authorList>
    </citation>
    <scope>NUCLEOTIDE SEQUENCE [LARGE SCALE GENOMIC DNA]</scope>
    <source>
        <strain evidence="2 3">OSTEICH-129V</strain>
    </source>
</reference>
<evidence type="ECO:0000259" key="1">
    <source>
        <dbReference type="PROSITE" id="PS50943"/>
    </source>
</evidence>
<dbReference type="Gene3D" id="1.10.260.40">
    <property type="entry name" value="lambda repressor-like DNA-binding domains"/>
    <property type="match status" value="1"/>
</dbReference>
<gene>
    <name evidence="2" type="ORF">U0R10_01080</name>
</gene>
<protein>
    <submittedName>
        <fullName evidence="2">Helix-turn-helix transcriptional regulator</fullName>
    </submittedName>
</protein>
<name>A0ABW6D8F0_9BACT</name>
<dbReference type="CDD" id="cd00093">
    <property type="entry name" value="HTH_XRE"/>
    <property type="match status" value="1"/>
</dbReference>
<dbReference type="SUPFAM" id="SSF47413">
    <property type="entry name" value="lambda repressor-like DNA-binding domains"/>
    <property type="match status" value="1"/>
</dbReference>
<dbReference type="EMBL" id="JBBKXZ010000001">
    <property type="protein sequence ID" value="MFD3393202.1"/>
    <property type="molecule type" value="Genomic_DNA"/>
</dbReference>
<dbReference type="PROSITE" id="PS50943">
    <property type="entry name" value="HTH_CROC1"/>
    <property type="match status" value="1"/>
</dbReference>
<sequence length="72" mass="8123">MDLKIFGKIIREKRNNLNLRQEELSEKSGVAIKTIHSIELGKGNPAIKTILRIFDTLELDFIVVSAKTTANQ</sequence>
<dbReference type="SMART" id="SM00530">
    <property type="entry name" value="HTH_XRE"/>
    <property type="match status" value="1"/>
</dbReference>
<dbReference type="InterPro" id="IPR010982">
    <property type="entry name" value="Lambda_DNA-bd_dom_sf"/>
</dbReference>
<evidence type="ECO:0000313" key="3">
    <source>
        <dbReference type="Proteomes" id="UP001598138"/>
    </source>
</evidence>
<keyword evidence="3" id="KW-1185">Reference proteome</keyword>
<dbReference type="Pfam" id="PF01381">
    <property type="entry name" value="HTH_3"/>
    <property type="match status" value="1"/>
</dbReference>
<feature type="domain" description="HTH cro/C1-type" evidence="1">
    <location>
        <begin position="10"/>
        <end position="64"/>
    </location>
</feature>
<comment type="caution">
    <text evidence="2">The sequence shown here is derived from an EMBL/GenBank/DDBJ whole genome shotgun (WGS) entry which is preliminary data.</text>
</comment>